<dbReference type="AlphaFoldDB" id="A0A0A1TEW7"/>
<evidence type="ECO:0000313" key="2">
    <source>
        <dbReference type="EMBL" id="CEJ85884.1"/>
    </source>
</evidence>
<dbReference type="EMBL" id="CDHN01000002">
    <property type="protein sequence ID" value="CEJ85884.1"/>
    <property type="molecule type" value="Genomic_DNA"/>
</dbReference>
<feature type="domain" description="DUF3074" evidence="1">
    <location>
        <begin position="108"/>
        <end position="289"/>
    </location>
</feature>
<proteinExistence type="predicted"/>
<evidence type="ECO:0000313" key="3">
    <source>
        <dbReference type="Proteomes" id="UP000039046"/>
    </source>
</evidence>
<dbReference type="Proteomes" id="UP000039046">
    <property type="component" value="Unassembled WGS sequence"/>
</dbReference>
<dbReference type="PANTHER" id="PTHR40370:SF1">
    <property type="entry name" value="DUF3074 DOMAIN-CONTAINING PROTEIN"/>
    <property type="match status" value="1"/>
</dbReference>
<dbReference type="InterPro" id="IPR024500">
    <property type="entry name" value="DUF3074"/>
</dbReference>
<protein>
    <recommendedName>
        <fullName evidence="1">DUF3074 domain-containing protein</fullName>
    </recommendedName>
</protein>
<reference evidence="2 3" key="1">
    <citation type="journal article" date="2015" name="Genome Announc.">
        <title>Draft Genome Sequence and Gene Annotation of the Entomopathogenic Fungus Verticillium hemipterigenum.</title>
        <authorList>
            <person name="Horn F."/>
            <person name="Habel A."/>
            <person name="Scharf D.H."/>
            <person name="Dworschak J."/>
            <person name="Brakhage A.A."/>
            <person name="Guthke R."/>
            <person name="Hertweck C."/>
            <person name="Linde J."/>
        </authorList>
    </citation>
    <scope>NUCLEOTIDE SEQUENCE [LARGE SCALE GENOMIC DNA]</scope>
</reference>
<dbReference type="STRING" id="1531966.A0A0A1TEW7"/>
<gene>
    <name evidence="2" type="ORF">VHEMI03945</name>
</gene>
<sequence>MSATLSPRIRLWGISPAQFPSETSTPEELKEFLAPLLTDALSFISDVPADPETLGSTNWKPKGLKSFEHSVAPVYLFQRDVAVSDLRQLAESNSSVNAGKNQIAPETWFLRRSLHKDAATKGTATWEEFVRCFKNEHAESELAFTASILNTKLHRQWDCSSVEIEHDGNMWVDWTLKYEASTHKLPAPLKKRYFPVLQATASIRDKREFVTIQICVDGPAESDKTGEATPSDATKAVYTSIERVVEQEKGIEWIMGTVSDARGGLPSWLQKLSVPGAVAKDVGMFMEWIPSQRK</sequence>
<evidence type="ECO:0000259" key="1">
    <source>
        <dbReference type="Pfam" id="PF11274"/>
    </source>
</evidence>
<dbReference type="OrthoDB" id="6423603at2759"/>
<accession>A0A0A1TEW7</accession>
<dbReference type="Pfam" id="PF11274">
    <property type="entry name" value="DUF3074"/>
    <property type="match status" value="1"/>
</dbReference>
<dbReference type="PANTHER" id="PTHR40370">
    <property type="entry name" value="EXPRESSED PROTEIN"/>
    <property type="match status" value="1"/>
</dbReference>
<dbReference type="HOGENOM" id="CLU_045430_0_0_1"/>
<name>A0A0A1TEW7_9HYPO</name>
<dbReference type="SUPFAM" id="SSF55961">
    <property type="entry name" value="Bet v1-like"/>
    <property type="match status" value="1"/>
</dbReference>
<keyword evidence="3" id="KW-1185">Reference proteome</keyword>
<organism evidence="2 3">
    <name type="scientific">[Torrubiella] hemipterigena</name>
    <dbReference type="NCBI Taxonomy" id="1531966"/>
    <lineage>
        <taxon>Eukaryota</taxon>
        <taxon>Fungi</taxon>
        <taxon>Dikarya</taxon>
        <taxon>Ascomycota</taxon>
        <taxon>Pezizomycotina</taxon>
        <taxon>Sordariomycetes</taxon>
        <taxon>Hypocreomycetidae</taxon>
        <taxon>Hypocreales</taxon>
        <taxon>Clavicipitaceae</taxon>
        <taxon>Clavicipitaceae incertae sedis</taxon>
        <taxon>'Torrubiella' clade</taxon>
    </lineage>
</organism>